<protein>
    <submittedName>
        <fullName evidence="1">Uncharacterized protein</fullName>
    </submittedName>
</protein>
<dbReference type="RefSeq" id="WP_134118268.1">
    <property type="nucleotide sequence ID" value="NZ_SOEG01000030.1"/>
</dbReference>
<name>A0A4R8H1Q0_9FIRM</name>
<dbReference type="STRING" id="926561.GCA_000379025_03184"/>
<dbReference type="Proteomes" id="UP000295832">
    <property type="component" value="Unassembled WGS sequence"/>
</dbReference>
<dbReference type="EMBL" id="SOEG01000030">
    <property type="protein sequence ID" value="TDX48333.1"/>
    <property type="molecule type" value="Genomic_DNA"/>
</dbReference>
<evidence type="ECO:0000313" key="2">
    <source>
        <dbReference type="Proteomes" id="UP000295832"/>
    </source>
</evidence>
<organism evidence="1 2">
    <name type="scientific">Orenia marismortui</name>
    <dbReference type="NCBI Taxonomy" id="46469"/>
    <lineage>
        <taxon>Bacteria</taxon>
        <taxon>Bacillati</taxon>
        <taxon>Bacillota</taxon>
        <taxon>Clostridia</taxon>
        <taxon>Halanaerobiales</taxon>
        <taxon>Halobacteroidaceae</taxon>
        <taxon>Orenia</taxon>
    </lineage>
</organism>
<accession>A0A4R8H1Q0</accession>
<evidence type="ECO:0000313" key="1">
    <source>
        <dbReference type="EMBL" id="TDX48333.1"/>
    </source>
</evidence>
<dbReference type="NCBIfam" id="NF047561">
    <property type="entry name" value="orf58_phage_fam"/>
    <property type="match status" value="1"/>
</dbReference>
<gene>
    <name evidence="1" type="ORF">C7959_13060</name>
</gene>
<sequence>MINFGRVAEFVVDDRVFKFPELEIDFRVNFDTESDSNSGNIKLYNLNDKSIELFKKDKKVVLKAGYGDDIGAIMKPIIKSATSEFNGNDKITKIVLSEAIEGTINLSWSKNTRASTIIKDVINKIPLDLGDLDIATDKKYRKGKTFSCEAKEALKELAKDTESKFHVSRGKIYFRPLDKATYRVIKLNKDNGLIASPQLIDSGEEDRWKVQALLRYEIEPDIVLDIESLTLNGQYRVVSGSFTSDFITECEVVKL</sequence>
<proteinExistence type="predicted"/>
<keyword evidence="2" id="KW-1185">Reference proteome</keyword>
<dbReference type="AlphaFoldDB" id="A0A4R8H1Q0"/>
<reference evidence="1 2" key="1">
    <citation type="submission" date="2019-03" db="EMBL/GenBank/DDBJ databases">
        <title>Subsurface microbial communities from deep shales in Ohio and West Virginia, USA.</title>
        <authorList>
            <person name="Wrighton K."/>
        </authorList>
    </citation>
    <scope>NUCLEOTIDE SEQUENCE [LARGE SCALE GENOMIC DNA]</scope>
    <source>
        <strain evidence="1 2">MSL 6dP</strain>
    </source>
</reference>
<comment type="caution">
    <text evidence="1">The sequence shown here is derived from an EMBL/GenBank/DDBJ whole genome shotgun (WGS) entry which is preliminary data.</text>
</comment>